<feature type="transmembrane region" description="Helical" evidence="1">
    <location>
        <begin position="21"/>
        <end position="38"/>
    </location>
</feature>
<keyword evidence="1" id="KW-1133">Transmembrane helix</keyword>
<keyword evidence="1" id="KW-0812">Transmembrane</keyword>
<comment type="caution">
    <text evidence="2">The sequence shown here is derived from an EMBL/GenBank/DDBJ whole genome shotgun (WGS) entry which is preliminary data.</text>
</comment>
<dbReference type="AlphaFoldDB" id="X1AIV6"/>
<accession>X1AIV6</accession>
<name>X1AIV6_9ZZZZ</name>
<sequence length="83" mass="9173">MDTHGKKQSKSLTKSKRKKRGVIFLAIAVVCLVVNVLLPQSNTLYTKSAVIIVNSLGILMVVCLVVFFIVGLFYLVSGFTRKE</sequence>
<evidence type="ECO:0000256" key="1">
    <source>
        <dbReference type="SAM" id="Phobius"/>
    </source>
</evidence>
<gene>
    <name evidence="2" type="ORF">S01H4_18398</name>
</gene>
<organism evidence="2">
    <name type="scientific">marine sediment metagenome</name>
    <dbReference type="NCBI Taxonomy" id="412755"/>
    <lineage>
        <taxon>unclassified sequences</taxon>
        <taxon>metagenomes</taxon>
        <taxon>ecological metagenomes</taxon>
    </lineage>
</organism>
<proteinExistence type="predicted"/>
<protein>
    <submittedName>
        <fullName evidence="2">Uncharacterized protein</fullName>
    </submittedName>
</protein>
<dbReference type="EMBL" id="BART01008153">
    <property type="protein sequence ID" value="GAG69602.1"/>
    <property type="molecule type" value="Genomic_DNA"/>
</dbReference>
<feature type="transmembrane region" description="Helical" evidence="1">
    <location>
        <begin position="50"/>
        <end position="76"/>
    </location>
</feature>
<reference evidence="2" key="1">
    <citation type="journal article" date="2014" name="Front. Microbiol.">
        <title>High frequency of phylogenetically diverse reductive dehalogenase-homologous genes in deep subseafloor sedimentary metagenomes.</title>
        <authorList>
            <person name="Kawai M."/>
            <person name="Futagami T."/>
            <person name="Toyoda A."/>
            <person name="Takaki Y."/>
            <person name="Nishi S."/>
            <person name="Hori S."/>
            <person name="Arai W."/>
            <person name="Tsubouchi T."/>
            <person name="Morono Y."/>
            <person name="Uchiyama I."/>
            <person name="Ito T."/>
            <person name="Fujiyama A."/>
            <person name="Inagaki F."/>
            <person name="Takami H."/>
        </authorList>
    </citation>
    <scope>NUCLEOTIDE SEQUENCE</scope>
    <source>
        <strain evidence="2">Expedition CK06-06</strain>
    </source>
</reference>
<evidence type="ECO:0000313" key="2">
    <source>
        <dbReference type="EMBL" id="GAG69602.1"/>
    </source>
</evidence>
<keyword evidence="1" id="KW-0472">Membrane</keyword>